<gene>
    <name evidence="1" type="ORF">HJO_00350</name>
</gene>
<dbReference type="InterPro" id="IPR011990">
    <property type="entry name" value="TPR-like_helical_dom_sf"/>
</dbReference>
<dbReference type="eggNOG" id="COG4235">
    <property type="taxonomic scope" value="Bacteria"/>
</dbReference>
<comment type="caution">
    <text evidence="1">The sequence shown here is derived from an EMBL/GenBank/DDBJ whole genome shotgun (WGS) entry which is preliminary data.</text>
</comment>
<accession>A0A059FSV6</accession>
<protein>
    <submittedName>
        <fullName evidence="1">Uncharacterized protein</fullName>
    </submittedName>
</protein>
<dbReference type="Gene3D" id="1.25.40.10">
    <property type="entry name" value="Tetratricopeptide repeat domain"/>
    <property type="match status" value="1"/>
</dbReference>
<sequence length="195" mass="21079">MQMIVMAACLVIGVGGYLMLGRPGMDDMPMDKRQHEISEKIRTAPETLTTAEALASLEQAAINQPNAPEPRYYIGEMLRGQNRPDDAARAYQAALRRDETYVPALVGLAQVLVDLGDGQVGPDAARLFARAYELDDTQVRAGMWAAMGAAQAGDQEKAAQMMRAVFAKLPADDPRRERFGAMLDVIGDGEAPAAE</sequence>
<dbReference type="AlphaFoldDB" id="A0A059FSV6"/>
<dbReference type="EMBL" id="ARYK01000001">
    <property type="protein sequence ID" value="KCZ93780.1"/>
    <property type="molecule type" value="Genomic_DNA"/>
</dbReference>
<evidence type="ECO:0000313" key="2">
    <source>
        <dbReference type="Proteomes" id="UP000025171"/>
    </source>
</evidence>
<reference evidence="1 2" key="1">
    <citation type="journal article" date="2014" name="Antonie Van Leeuwenhoek">
        <title>Hyphomonas beringensis sp. nov. and Hyphomonas chukchiensis sp. nov., isolated from surface seawater of the Bering Sea and Chukchi Sea.</title>
        <authorList>
            <person name="Li C."/>
            <person name="Lai Q."/>
            <person name="Li G."/>
            <person name="Dong C."/>
            <person name="Wang J."/>
            <person name="Liao Y."/>
            <person name="Shao Z."/>
        </authorList>
    </citation>
    <scope>NUCLEOTIDE SEQUENCE [LARGE SCALE GENOMIC DNA]</scope>
    <source>
        <strain evidence="1 2">MHS-2</strain>
    </source>
</reference>
<dbReference type="Pfam" id="PF13432">
    <property type="entry name" value="TPR_16"/>
    <property type="match status" value="1"/>
</dbReference>
<dbReference type="STRING" id="1280950.HJO_00350"/>
<dbReference type="Proteomes" id="UP000025171">
    <property type="component" value="Unassembled WGS sequence"/>
</dbReference>
<proteinExistence type="predicted"/>
<evidence type="ECO:0000313" key="1">
    <source>
        <dbReference type="EMBL" id="KCZ93780.1"/>
    </source>
</evidence>
<keyword evidence="2" id="KW-1185">Reference proteome</keyword>
<dbReference type="PATRIC" id="fig|1280950.3.peg.71"/>
<name>A0A059FSV6_9PROT</name>
<organism evidence="1 2">
    <name type="scientific">Hyphomonas johnsonii MHS-2</name>
    <dbReference type="NCBI Taxonomy" id="1280950"/>
    <lineage>
        <taxon>Bacteria</taxon>
        <taxon>Pseudomonadati</taxon>
        <taxon>Pseudomonadota</taxon>
        <taxon>Alphaproteobacteria</taxon>
        <taxon>Hyphomonadales</taxon>
        <taxon>Hyphomonadaceae</taxon>
        <taxon>Hyphomonas</taxon>
    </lineage>
</organism>
<dbReference type="SUPFAM" id="SSF48452">
    <property type="entry name" value="TPR-like"/>
    <property type="match status" value="1"/>
</dbReference>